<proteinExistence type="predicted"/>
<gene>
    <name evidence="1" type="ORF">NNL22_03860</name>
</gene>
<evidence type="ECO:0000313" key="1">
    <source>
        <dbReference type="EMBL" id="UZW75734.1"/>
    </source>
</evidence>
<accession>A0A9E8HU22</accession>
<dbReference type="EMBL" id="CP101527">
    <property type="protein sequence ID" value="UZW75734.1"/>
    <property type="molecule type" value="Genomic_DNA"/>
</dbReference>
<dbReference type="KEGG" id="asem:NNL22_03860"/>
<reference evidence="1" key="1">
    <citation type="submission" date="2022-07" db="EMBL/GenBank/DDBJ databases">
        <title>Alkalimarinus sp. nov., isolated from gut of a Alitta virens.</title>
        <authorList>
            <person name="Yang A.I."/>
            <person name="Shin N.-R."/>
        </authorList>
    </citation>
    <scope>NUCLEOTIDE SEQUENCE</scope>
    <source>
        <strain evidence="1">FA028</strain>
    </source>
</reference>
<dbReference type="AlphaFoldDB" id="A0A9E8HU22"/>
<protein>
    <submittedName>
        <fullName evidence="1">Uncharacterized protein</fullName>
    </submittedName>
</protein>
<organism evidence="1 2">
    <name type="scientific">Alkalimarinus sediminis</name>
    <dbReference type="NCBI Taxonomy" id="1632866"/>
    <lineage>
        <taxon>Bacteria</taxon>
        <taxon>Pseudomonadati</taxon>
        <taxon>Pseudomonadota</taxon>
        <taxon>Gammaproteobacteria</taxon>
        <taxon>Alteromonadales</taxon>
        <taxon>Alteromonadaceae</taxon>
        <taxon>Alkalimarinus</taxon>
    </lineage>
</organism>
<dbReference type="Proteomes" id="UP001164472">
    <property type="component" value="Chromosome"/>
</dbReference>
<dbReference type="RefSeq" id="WP_251810443.1">
    <property type="nucleotide sequence ID" value="NZ_CP101527.1"/>
</dbReference>
<keyword evidence="2" id="KW-1185">Reference proteome</keyword>
<sequence>MMRLLNRNWLLAFFILIPALSLATGLPPEHEAKRLLLAVQHSIDSQQWVKAEQQLKAITALEVPLPEKFHYMHGQVLFHQAEYELAQKSLEIYVLQAGEEGEFYIQALEMITAADEKKREVVVEKPVKKSDLTLEKSKDAYLDGLKALYLTDSAIDALVLRINSILSTHPYQGVRVIQKDANKGAKYRISVVGKQLQVQEKKYARDGSPTLLVSKMDMFGVDPFVKFGCDYERYICWLYHPVNQFDRWILIDRDKSAAKELSEAMARLIRLLQGVK</sequence>
<evidence type="ECO:0000313" key="2">
    <source>
        <dbReference type="Proteomes" id="UP001164472"/>
    </source>
</evidence>
<name>A0A9E8HU22_9ALTE</name>